<dbReference type="InterPro" id="IPR036780">
    <property type="entry name" value="PG1857-like_sf"/>
</dbReference>
<dbReference type="EMBL" id="DVJQ01000028">
    <property type="protein sequence ID" value="HIS74024.1"/>
    <property type="molecule type" value="Genomic_DNA"/>
</dbReference>
<sequence length="109" mass="12452">MDDLLNAYIYEIKKGTKLMALITTDSAKTKRYVEKIKKNMLSSAVVPLGKKDNIFFGISECVEIFRGFYKNDLSLLSAQEDFILGIMLGYNRVEQCKRYLNKINLCPVG</sequence>
<evidence type="ECO:0000313" key="2">
    <source>
        <dbReference type="EMBL" id="HIS74024.1"/>
    </source>
</evidence>
<feature type="domain" description="DUF2023" evidence="1">
    <location>
        <begin position="4"/>
        <end position="102"/>
    </location>
</feature>
<name>A0A9D1FIB2_9BACT</name>
<evidence type="ECO:0000259" key="1">
    <source>
        <dbReference type="Pfam" id="PF09633"/>
    </source>
</evidence>
<protein>
    <submittedName>
        <fullName evidence="2">DUF2023 family protein</fullName>
    </submittedName>
</protein>
<evidence type="ECO:0000313" key="3">
    <source>
        <dbReference type="Proteomes" id="UP000886865"/>
    </source>
</evidence>
<comment type="caution">
    <text evidence="2">The sequence shown here is derived from an EMBL/GenBank/DDBJ whole genome shotgun (WGS) entry which is preliminary data.</text>
</comment>
<dbReference type="Gene3D" id="3.30.2190.10">
    <property type="entry name" value="PG1857-like"/>
    <property type="match status" value="1"/>
</dbReference>
<dbReference type="Proteomes" id="UP000886865">
    <property type="component" value="Unassembled WGS sequence"/>
</dbReference>
<organism evidence="2 3">
    <name type="scientific">Candidatus Galligastranaerophilus intestinavium</name>
    <dbReference type="NCBI Taxonomy" id="2840836"/>
    <lineage>
        <taxon>Bacteria</taxon>
        <taxon>Candidatus Galligastranaerophilus</taxon>
    </lineage>
</organism>
<dbReference type="InterPro" id="IPR018594">
    <property type="entry name" value="DUF2023"/>
</dbReference>
<proteinExistence type="predicted"/>
<reference evidence="2" key="2">
    <citation type="journal article" date="2021" name="PeerJ">
        <title>Extensive microbial diversity within the chicken gut microbiome revealed by metagenomics and culture.</title>
        <authorList>
            <person name="Gilroy R."/>
            <person name="Ravi A."/>
            <person name="Getino M."/>
            <person name="Pursley I."/>
            <person name="Horton D.L."/>
            <person name="Alikhan N.F."/>
            <person name="Baker D."/>
            <person name="Gharbi K."/>
            <person name="Hall N."/>
            <person name="Watson M."/>
            <person name="Adriaenssens E.M."/>
            <person name="Foster-Nyarko E."/>
            <person name="Jarju S."/>
            <person name="Secka A."/>
            <person name="Antonio M."/>
            <person name="Oren A."/>
            <person name="Chaudhuri R.R."/>
            <person name="La Ragione R."/>
            <person name="Hildebrand F."/>
            <person name="Pallen M.J."/>
        </authorList>
    </citation>
    <scope>NUCLEOTIDE SEQUENCE</scope>
    <source>
        <strain evidence="2">CHK152-2871</strain>
    </source>
</reference>
<gene>
    <name evidence="2" type="ORF">IAA86_03270</name>
</gene>
<accession>A0A9D1FIB2</accession>
<dbReference type="AlphaFoldDB" id="A0A9D1FIB2"/>
<dbReference type="Pfam" id="PF09633">
    <property type="entry name" value="DUF2023"/>
    <property type="match status" value="1"/>
</dbReference>
<dbReference type="SUPFAM" id="SSF160448">
    <property type="entry name" value="PG1857-like"/>
    <property type="match status" value="1"/>
</dbReference>
<reference evidence="2" key="1">
    <citation type="submission" date="2020-10" db="EMBL/GenBank/DDBJ databases">
        <authorList>
            <person name="Gilroy R."/>
        </authorList>
    </citation>
    <scope>NUCLEOTIDE SEQUENCE</scope>
    <source>
        <strain evidence="2">CHK152-2871</strain>
    </source>
</reference>